<proteinExistence type="inferred from homology"/>
<evidence type="ECO:0000256" key="1">
    <source>
        <dbReference type="ARBA" id="ARBA00006739"/>
    </source>
</evidence>
<dbReference type="Gene3D" id="3.90.550.10">
    <property type="entry name" value="Spore Coat Polysaccharide Biosynthesis Protein SpsA, Chain A"/>
    <property type="match status" value="1"/>
</dbReference>
<protein>
    <submittedName>
        <fullName evidence="6">Glycosyltransferase</fullName>
        <ecNumber evidence="6">2.4.-.-</ecNumber>
    </submittedName>
</protein>
<dbReference type="SUPFAM" id="SSF53448">
    <property type="entry name" value="Nucleotide-diphospho-sugar transferases"/>
    <property type="match status" value="1"/>
</dbReference>
<evidence type="ECO:0000256" key="4">
    <source>
        <dbReference type="SAM" id="MobiDB-lite"/>
    </source>
</evidence>
<dbReference type="EC" id="2.4.-.-" evidence="6"/>
<dbReference type="Proteomes" id="UP001595973">
    <property type="component" value="Unassembled WGS sequence"/>
</dbReference>
<dbReference type="InterPro" id="IPR029044">
    <property type="entry name" value="Nucleotide-diphossugar_trans"/>
</dbReference>
<evidence type="ECO:0000256" key="2">
    <source>
        <dbReference type="ARBA" id="ARBA00022676"/>
    </source>
</evidence>
<evidence type="ECO:0000313" key="6">
    <source>
        <dbReference type="EMBL" id="MFC4671061.1"/>
    </source>
</evidence>
<keyword evidence="2 6" id="KW-0328">Glycosyltransferase</keyword>
<evidence type="ECO:0000256" key="3">
    <source>
        <dbReference type="ARBA" id="ARBA00022679"/>
    </source>
</evidence>
<comment type="caution">
    <text evidence="6">The sequence shown here is derived from an EMBL/GenBank/DDBJ whole genome shotgun (WGS) entry which is preliminary data.</text>
</comment>
<evidence type="ECO:0000259" key="5">
    <source>
        <dbReference type="Pfam" id="PF00535"/>
    </source>
</evidence>
<dbReference type="GO" id="GO:0016757">
    <property type="term" value="F:glycosyltransferase activity"/>
    <property type="evidence" value="ECO:0007669"/>
    <property type="project" value="UniProtKB-KW"/>
</dbReference>
<keyword evidence="7" id="KW-1185">Reference proteome</keyword>
<dbReference type="PANTHER" id="PTHR43179:SF12">
    <property type="entry name" value="GALACTOFURANOSYLTRANSFERASE GLFT2"/>
    <property type="match status" value="1"/>
</dbReference>
<dbReference type="InterPro" id="IPR001173">
    <property type="entry name" value="Glyco_trans_2-like"/>
</dbReference>
<dbReference type="Pfam" id="PF00535">
    <property type="entry name" value="Glycos_transf_2"/>
    <property type="match status" value="1"/>
</dbReference>
<dbReference type="RefSeq" id="WP_380720983.1">
    <property type="nucleotide sequence ID" value="NZ_JBHSGI010000032.1"/>
</dbReference>
<name>A0ABV9KN44_9RHOB</name>
<dbReference type="PANTHER" id="PTHR43179">
    <property type="entry name" value="RHAMNOSYLTRANSFERASE WBBL"/>
    <property type="match status" value="1"/>
</dbReference>
<keyword evidence="3 6" id="KW-0808">Transferase</keyword>
<reference evidence="7" key="1">
    <citation type="journal article" date="2019" name="Int. J. Syst. Evol. Microbiol.">
        <title>The Global Catalogue of Microorganisms (GCM) 10K type strain sequencing project: providing services to taxonomists for standard genome sequencing and annotation.</title>
        <authorList>
            <consortium name="The Broad Institute Genomics Platform"/>
            <consortium name="The Broad Institute Genome Sequencing Center for Infectious Disease"/>
            <person name="Wu L."/>
            <person name="Ma J."/>
        </authorList>
    </citation>
    <scope>NUCLEOTIDE SEQUENCE [LARGE SCALE GENOMIC DNA]</scope>
    <source>
        <strain evidence="7">CGMCC 4.7283</strain>
    </source>
</reference>
<comment type="similarity">
    <text evidence="1">Belongs to the glycosyltransferase 2 family.</text>
</comment>
<accession>A0ABV9KN44</accession>
<gene>
    <name evidence="6" type="ORF">ACFO5X_21105</name>
</gene>
<organism evidence="6 7">
    <name type="scientific">Seohaeicola nanhaiensis</name>
    <dbReference type="NCBI Taxonomy" id="1387282"/>
    <lineage>
        <taxon>Bacteria</taxon>
        <taxon>Pseudomonadati</taxon>
        <taxon>Pseudomonadota</taxon>
        <taxon>Alphaproteobacteria</taxon>
        <taxon>Rhodobacterales</taxon>
        <taxon>Roseobacteraceae</taxon>
        <taxon>Seohaeicola</taxon>
    </lineage>
</organism>
<feature type="domain" description="Glycosyltransferase 2-like" evidence="5">
    <location>
        <begin position="39"/>
        <end position="179"/>
    </location>
</feature>
<feature type="region of interest" description="Disordered" evidence="4">
    <location>
        <begin position="1"/>
        <end position="27"/>
    </location>
</feature>
<evidence type="ECO:0000313" key="7">
    <source>
        <dbReference type="Proteomes" id="UP001595973"/>
    </source>
</evidence>
<sequence>MSVGPGTTAGAVRNVDGQGRAENSRAAAGPAGAGRLVAVVVTYNRLDKLKATLARLLETPAALLAAVVVVDNASTDGTAAWLATQEDPRLVRVTSATNVGGAGGFEAGMKLATDRFDPDWLLVMDDDARPRPGALAAFHALDLTGLDAVAAAVYYPDGAICEMNRPSRNPFWHGAEFRRTLLTLGGRGGFHVRPEDYAGPGRSIDVASFVGLFVSRDAIARVGYPDGRLFVYGEDGLYTLGLARAGGRLWFAPQVAFEHDCSTFAGQRGRFRPLWKVYYYHRNLLLLYRLAAGWMFWPALLAVLPKWLLKVRDHSGERRIFLRLLAHAVADGLTGRTGRDHARILALAQTSSEPENRL</sequence>
<dbReference type="EMBL" id="JBHSGI010000032">
    <property type="protein sequence ID" value="MFC4671061.1"/>
    <property type="molecule type" value="Genomic_DNA"/>
</dbReference>